<feature type="transmembrane region" description="Helical" evidence="2">
    <location>
        <begin position="47"/>
        <end position="69"/>
    </location>
</feature>
<feature type="region of interest" description="Disordered" evidence="1">
    <location>
        <begin position="127"/>
        <end position="164"/>
    </location>
</feature>
<keyword evidence="2" id="KW-0812">Transmembrane</keyword>
<feature type="region of interest" description="Disordered" evidence="1">
    <location>
        <begin position="187"/>
        <end position="298"/>
    </location>
</feature>
<sequence>MSPTPATDYPSTTTTAYMNNGTIINAAGGQPIATTISTGKKGLAGSVIAGAVIGGAVVALLLVALFFALRHRYRRSKGQTASTAGAPENENENEKEKCTEANESSSGHGPVSVLAYPSVAAQGTQSETVMCQSGQIPSPSVPRRSSDSSSTFPTQINFSNIPTHAPRPQSYQVCPCPSCVLSPTTASTSMNASQCTSPPAGSPSEDYQVYDRKSCVTSTSPPLPPGAMPPRSPSLQSYREQFSTSPPPQSPKSPGGSTIRRWIMSPLSRSESTRTALPPYEQPASGLQRRASDKKDESDLAAAVYTFM</sequence>
<evidence type="ECO:0000256" key="1">
    <source>
        <dbReference type="SAM" id="MobiDB-lite"/>
    </source>
</evidence>
<feature type="compositionally biased region" description="Polar residues" evidence="1">
    <location>
        <begin position="233"/>
        <end position="242"/>
    </location>
</feature>
<feature type="compositionally biased region" description="Low complexity" evidence="1">
    <location>
        <begin position="137"/>
        <end position="150"/>
    </location>
</feature>
<keyword evidence="2" id="KW-1133">Transmembrane helix</keyword>
<reference evidence="3 4" key="1">
    <citation type="submission" date="2015-07" db="EMBL/GenBank/DDBJ databases">
        <authorList>
            <person name="Noorani M."/>
        </authorList>
    </citation>
    <scope>NUCLEOTIDE SEQUENCE [LARGE SCALE GENOMIC DNA]</scope>
    <source>
        <strain evidence="3">BBA 69670</strain>
    </source>
</reference>
<evidence type="ECO:0000313" key="3">
    <source>
        <dbReference type="EMBL" id="CUA67742.1"/>
    </source>
</evidence>
<dbReference type="Proteomes" id="UP000044841">
    <property type="component" value="Unassembled WGS sequence"/>
</dbReference>
<name>A0A0K6FNP3_9AGAM</name>
<keyword evidence="2" id="KW-0472">Membrane</keyword>
<protein>
    <submittedName>
        <fullName evidence="3">Uncharacterized protein</fullName>
    </submittedName>
</protein>
<proteinExistence type="predicted"/>
<feature type="compositionally biased region" description="Pro residues" evidence="1">
    <location>
        <begin position="221"/>
        <end position="232"/>
    </location>
</feature>
<dbReference type="AlphaFoldDB" id="A0A0K6FNP3"/>
<gene>
    <name evidence="3" type="ORF">RSOLAG22IIIB_03169</name>
</gene>
<keyword evidence="4" id="KW-1185">Reference proteome</keyword>
<evidence type="ECO:0000256" key="2">
    <source>
        <dbReference type="SAM" id="Phobius"/>
    </source>
</evidence>
<evidence type="ECO:0000313" key="4">
    <source>
        <dbReference type="Proteomes" id="UP000044841"/>
    </source>
</evidence>
<feature type="region of interest" description="Disordered" evidence="1">
    <location>
        <begin position="77"/>
        <end position="110"/>
    </location>
</feature>
<dbReference type="EMBL" id="CYGV01000224">
    <property type="protein sequence ID" value="CUA67742.1"/>
    <property type="molecule type" value="Genomic_DNA"/>
</dbReference>
<accession>A0A0K6FNP3</accession>
<feature type="compositionally biased region" description="Polar residues" evidence="1">
    <location>
        <begin position="187"/>
        <end position="199"/>
    </location>
</feature>
<organism evidence="3 4">
    <name type="scientific">Rhizoctonia solani</name>
    <dbReference type="NCBI Taxonomy" id="456999"/>
    <lineage>
        <taxon>Eukaryota</taxon>
        <taxon>Fungi</taxon>
        <taxon>Dikarya</taxon>
        <taxon>Basidiomycota</taxon>
        <taxon>Agaricomycotina</taxon>
        <taxon>Agaricomycetes</taxon>
        <taxon>Cantharellales</taxon>
        <taxon>Ceratobasidiaceae</taxon>
        <taxon>Rhizoctonia</taxon>
    </lineage>
</organism>
<feature type="compositionally biased region" description="Polar residues" evidence="1">
    <location>
        <begin position="127"/>
        <end position="136"/>
    </location>
</feature>
<feature type="compositionally biased region" description="Polar residues" evidence="1">
    <location>
        <begin position="151"/>
        <end position="162"/>
    </location>
</feature>